<feature type="compositionally biased region" description="Polar residues" evidence="5">
    <location>
        <begin position="1"/>
        <end position="10"/>
    </location>
</feature>
<evidence type="ECO:0000256" key="4">
    <source>
        <dbReference type="SAM" id="Coils"/>
    </source>
</evidence>
<dbReference type="GO" id="GO:0005634">
    <property type="term" value="C:nucleus"/>
    <property type="evidence" value="ECO:0007669"/>
    <property type="project" value="UniProtKB-SubCell"/>
</dbReference>
<keyword evidence="2" id="KW-0238">DNA-binding</keyword>
<feature type="region of interest" description="Disordered" evidence="5">
    <location>
        <begin position="543"/>
        <end position="608"/>
    </location>
</feature>
<dbReference type="InterPro" id="IPR009057">
    <property type="entry name" value="Homeodomain-like_sf"/>
</dbReference>
<dbReference type="GO" id="GO:0000976">
    <property type="term" value="F:transcription cis-regulatory region binding"/>
    <property type="evidence" value="ECO:0007669"/>
    <property type="project" value="TreeGrafter"/>
</dbReference>
<dbReference type="SMART" id="SM00717">
    <property type="entry name" value="SANT"/>
    <property type="match status" value="1"/>
</dbReference>
<dbReference type="InterPro" id="IPR017930">
    <property type="entry name" value="Myb_dom"/>
</dbReference>
<feature type="compositionally biased region" description="Gly residues" evidence="5">
    <location>
        <begin position="915"/>
        <end position="927"/>
    </location>
</feature>
<dbReference type="GO" id="GO:0003700">
    <property type="term" value="F:DNA-binding transcription factor activity"/>
    <property type="evidence" value="ECO:0007669"/>
    <property type="project" value="TreeGrafter"/>
</dbReference>
<dbReference type="Pfam" id="PF00249">
    <property type="entry name" value="Myb_DNA-binding"/>
    <property type="match status" value="1"/>
</dbReference>
<evidence type="ECO:0000259" key="8">
    <source>
        <dbReference type="PROSITE" id="PS51294"/>
    </source>
</evidence>
<feature type="region of interest" description="Disordered" evidence="5">
    <location>
        <begin position="720"/>
        <end position="983"/>
    </location>
</feature>
<feature type="compositionally biased region" description="Gly residues" evidence="5">
    <location>
        <begin position="867"/>
        <end position="883"/>
    </location>
</feature>
<accession>A0A8X7T6N7</accession>
<dbReference type="Gene3D" id="1.10.10.60">
    <property type="entry name" value="Homeodomain-like"/>
    <property type="match status" value="1"/>
</dbReference>
<evidence type="ECO:0000313" key="10">
    <source>
        <dbReference type="Proteomes" id="UP000078113"/>
    </source>
</evidence>
<evidence type="ECO:0008006" key="11">
    <source>
        <dbReference type="Google" id="ProtNLM"/>
    </source>
</evidence>
<feature type="compositionally biased region" description="Basic and acidic residues" evidence="5">
    <location>
        <begin position="970"/>
        <end position="983"/>
    </location>
</feature>
<dbReference type="InterPro" id="IPR001005">
    <property type="entry name" value="SANT/Myb"/>
</dbReference>
<comment type="caution">
    <text evidence="9">The sequence shown here is derived from an EMBL/GenBank/DDBJ whole genome shotgun (WGS) entry which is preliminary data.</text>
</comment>
<feature type="compositionally biased region" description="Gly residues" evidence="5">
    <location>
        <begin position="745"/>
        <end position="773"/>
    </location>
</feature>
<feature type="domain" description="SANT" evidence="7">
    <location>
        <begin position="978"/>
        <end position="1026"/>
    </location>
</feature>
<keyword evidence="10" id="KW-1185">Reference proteome</keyword>
<protein>
    <recommendedName>
        <fullName evidence="11">Myb-like domain-containing protein</fullName>
    </recommendedName>
</protein>
<evidence type="ECO:0000259" key="6">
    <source>
        <dbReference type="PROSITE" id="PS50090"/>
    </source>
</evidence>
<feature type="compositionally biased region" description="Acidic residues" evidence="5">
    <location>
        <begin position="1085"/>
        <end position="1102"/>
    </location>
</feature>
<feature type="region of interest" description="Disordered" evidence="5">
    <location>
        <begin position="309"/>
        <end position="346"/>
    </location>
</feature>
<feature type="region of interest" description="Disordered" evidence="5">
    <location>
        <begin position="625"/>
        <end position="707"/>
    </location>
</feature>
<dbReference type="CDD" id="cd00167">
    <property type="entry name" value="SANT"/>
    <property type="match status" value="1"/>
</dbReference>
<keyword evidence="4" id="KW-0175">Coiled coil</keyword>
<evidence type="ECO:0000256" key="1">
    <source>
        <dbReference type="ARBA" id="ARBA00004123"/>
    </source>
</evidence>
<feature type="region of interest" description="Disordered" evidence="5">
    <location>
        <begin position="430"/>
        <end position="462"/>
    </location>
</feature>
<feature type="compositionally biased region" description="Low complexity" evidence="5">
    <location>
        <begin position="846"/>
        <end position="857"/>
    </location>
</feature>
<sequence length="1120" mass="116710">MATTQGSNSDMGPPPSTPKRFSGGTHTPHPASSSVLTHDQHSGHPLPTPPTSHLEDFHSPTHTATPAVDVHSFSATGAGTPAGPGVAVGARGDAAGSANDRTPTFARMPTSPRAQQIHNSRLQQTPTAKSTAFARANPPTQTDRGTYTYDDAYTRSRTPSPILPRLQPVPEASSSTGDGHLTFPPFGVSQSQIDAILHDPATDRTDPSLMHFQDIEGLVMSVRKLTVDMANTEDVKLQQLVHSAKTLGEQALGYAHNNASLRSSLNNTRIHALSAINALNASASHSLAAERDLRQRLQVELDGERAQSRMLAGKMGRTARKHEEEQYGADGSGSEATETASPSELLKERNKLIADRRFLKNRVKEAEGQVLRLEQELKALRPHFVRAGFGSTHGQPSFTSAMRGHGHSHSHGYISDPFALGSNAPILPGNSIPSSPLKKERGILASQSSSSQRRRRAATLGDTESEHLILAARRYREVHRRAETAAQEMADRAASVHHSNMPVYYPYHGYVPPDMPHTVPSSPGHSARAAVVAGVHAGHASASASLPPQYGGYQPQDAREGNVISGQSQPQVSFALGGGGGPNPFDPHQQGANTHNNHPAHLSGQRPISSSASMGVFGNSYGSPTAGFGNVGPTPRTPPPMHDRLPRGARTEGSISRIRSIPSSPRGSPSTAQRGTEWYRSGSVAGLGTASGSGAQGGGPGTPGSASLQDLLHAAQTAFRPGQEGRAMVQSRIQHSTGRRSDLRGLGGIPSVGGSNSGGGGGPGTGASAGVGTSGIAYEHDEDDNDSLPYSEDESGEDDPARRRHADDDDIGDESFAKKEPGSPKRRRTSAALNSPSKRMAKGRSKASVSASVPGSPSKDRTPRPPKGGGASKASNGGGGGAGLSALDLLADQAAASSTQSQYSGDSGSEHHSQGGTGAPLALGGGSSSNSSSSSARRFGGAGGGGGEEEGMDVEPTSPRMSGVAAANASHEKRSTYTRWSAEEDTKLRAAIKMHGQRWELVSRAVETRSYHQCRQRYLLLRRKEAAKSDGTGGGKAGSVKGAVDGNGNGAAFIAPGLPSKSSGTRGHGGGGSMSGSRSGRSNSEGEEIDEIEEEDETEIDRDEAGVEVERDELLSSQAD</sequence>
<gene>
    <name evidence="9" type="ORF">A4X09_0g1415</name>
</gene>
<proteinExistence type="predicted"/>
<feature type="compositionally biased region" description="Low complexity" evidence="5">
    <location>
        <begin position="653"/>
        <end position="670"/>
    </location>
</feature>
<name>A0A8X7T6N7_9BASI</name>
<dbReference type="PROSITE" id="PS51293">
    <property type="entry name" value="SANT"/>
    <property type="match status" value="1"/>
</dbReference>
<keyword evidence="3" id="KW-0539">Nucleus</keyword>
<dbReference type="SUPFAM" id="SSF46689">
    <property type="entry name" value="Homeodomain-like"/>
    <property type="match status" value="1"/>
</dbReference>
<evidence type="ECO:0000256" key="2">
    <source>
        <dbReference type="ARBA" id="ARBA00023125"/>
    </source>
</evidence>
<dbReference type="PANTHER" id="PTHR46380">
    <property type="entry name" value="CYCLIN-D-BINDING MYB-LIKE TRANSCRIPTION FACTOR 1"/>
    <property type="match status" value="1"/>
</dbReference>
<organism evidence="9 10">
    <name type="scientific">Tilletia walkeri</name>
    <dbReference type="NCBI Taxonomy" id="117179"/>
    <lineage>
        <taxon>Eukaryota</taxon>
        <taxon>Fungi</taxon>
        <taxon>Dikarya</taxon>
        <taxon>Basidiomycota</taxon>
        <taxon>Ustilaginomycotina</taxon>
        <taxon>Exobasidiomycetes</taxon>
        <taxon>Tilletiales</taxon>
        <taxon>Tilletiaceae</taxon>
        <taxon>Tilletia</taxon>
    </lineage>
</organism>
<dbReference type="InterPro" id="IPR017884">
    <property type="entry name" value="SANT_dom"/>
</dbReference>
<feature type="compositionally biased region" description="Low complexity" evidence="5">
    <location>
        <begin position="928"/>
        <end position="939"/>
    </location>
</feature>
<reference evidence="9" key="1">
    <citation type="submission" date="2016-04" db="EMBL/GenBank/DDBJ databases">
        <authorList>
            <person name="Nguyen H.D."/>
            <person name="Samba Siva P."/>
            <person name="Cullis J."/>
            <person name="Levesque C.A."/>
            <person name="Hambleton S."/>
        </authorList>
    </citation>
    <scope>NUCLEOTIDE SEQUENCE</scope>
    <source>
        <strain evidence="9">DAOMC 236422</strain>
    </source>
</reference>
<feature type="region of interest" description="Disordered" evidence="5">
    <location>
        <begin position="1"/>
        <end position="177"/>
    </location>
</feature>
<reference evidence="9" key="2">
    <citation type="journal article" date="2019" name="IMA Fungus">
        <title>Genome sequencing and comparison of five Tilletia species to identify candidate genes for the detection of regulated species infecting wheat.</title>
        <authorList>
            <person name="Nguyen H.D.T."/>
            <person name="Sultana T."/>
            <person name="Kesanakurti P."/>
            <person name="Hambleton S."/>
        </authorList>
    </citation>
    <scope>NUCLEOTIDE SEQUENCE</scope>
    <source>
        <strain evidence="9">DAOMC 236422</strain>
    </source>
</reference>
<dbReference type="PROSITE" id="PS50090">
    <property type="entry name" value="MYB_LIKE"/>
    <property type="match status" value="1"/>
</dbReference>
<feature type="domain" description="Myb-like" evidence="6">
    <location>
        <begin position="972"/>
        <end position="1018"/>
    </location>
</feature>
<evidence type="ECO:0000256" key="3">
    <source>
        <dbReference type="ARBA" id="ARBA00023242"/>
    </source>
</evidence>
<dbReference type="AlphaFoldDB" id="A0A8X7T6N7"/>
<feature type="compositionally biased region" description="Low complexity" evidence="5">
    <location>
        <begin position="74"/>
        <end position="98"/>
    </location>
</feature>
<dbReference type="EMBL" id="LWDG02000032">
    <property type="protein sequence ID" value="KAE8270927.1"/>
    <property type="molecule type" value="Genomic_DNA"/>
</dbReference>
<feature type="compositionally biased region" description="Basic and acidic residues" evidence="5">
    <location>
        <begin position="641"/>
        <end position="650"/>
    </location>
</feature>
<feature type="domain" description="HTH myb-type" evidence="8">
    <location>
        <begin position="979"/>
        <end position="1026"/>
    </location>
</feature>
<dbReference type="PROSITE" id="PS51294">
    <property type="entry name" value="HTH_MYB"/>
    <property type="match status" value="1"/>
</dbReference>
<feature type="compositionally biased region" description="Gly residues" evidence="5">
    <location>
        <begin position="689"/>
        <end position="702"/>
    </location>
</feature>
<feature type="compositionally biased region" description="Acidic residues" evidence="5">
    <location>
        <begin position="780"/>
        <end position="798"/>
    </location>
</feature>
<feature type="coiled-coil region" evidence="4">
    <location>
        <begin position="349"/>
        <end position="376"/>
    </location>
</feature>
<dbReference type="InterPro" id="IPR051651">
    <property type="entry name" value="DMTF1_DNA-bind_reg"/>
</dbReference>
<feature type="compositionally biased region" description="Low complexity" evidence="5">
    <location>
        <begin position="884"/>
        <end position="905"/>
    </location>
</feature>
<dbReference type="PANTHER" id="PTHR46380:SF2">
    <property type="entry name" value="CYCLIN-D-BINDING MYB-LIKE TRANSCRIPTION FACTOR 1"/>
    <property type="match status" value="1"/>
</dbReference>
<feature type="compositionally biased region" description="Basic and acidic residues" evidence="5">
    <location>
        <begin position="1103"/>
        <end position="1114"/>
    </location>
</feature>
<feature type="region of interest" description="Disordered" evidence="5">
    <location>
        <begin position="1054"/>
        <end position="1120"/>
    </location>
</feature>
<evidence type="ECO:0000313" key="9">
    <source>
        <dbReference type="EMBL" id="KAE8270927.1"/>
    </source>
</evidence>
<evidence type="ECO:0000256" key="5">
    <source>
        <dbReference type="SAM" id="MobiDB-lite"/>
    </source>
</evidence>
<comment type="subcellular location">
    <subcellularLocation>
        <location evidence="1">Nucleus</location>
    </subcellularLocation>
</comment>
<dbReference type="Proteomes" id="UP000078113">
    <property type="component" value="Unassembled WGS sequence"/>
</dbReference>
<feature type="compositionally biased region" description="Polar residues" evidence="5">
    <location>
        <begin position="112"/>
        <end position="130"/>
    </location>
</feature>
<evidence type="ECO:0000259" key="7">
    <source>
        <dbReference type="PROSITE" id="PS51293"/>
    </source>
</evidence>